<organism evidence="3 4">
    <name type="scientific">Popillia japonica</name>
    <name type="common">Japanese beetle</name>
    <dbReference type="NCBI Taxonomy" id="7064"/>
    <lineage>
        <taxon>Eukaryota</taxon>
        <taxon>Metazoa</taxon>
        <taxon>Ecdysozoa</taxon>
        <taxon>Arthropoda</taxon>
        <taxon>Hexapoda</taxon>
        <taxon>Insecta</taxon>
        <taxon>Pterygota</taxon>
        <taxon>Neoptera</taxon>
        <taxon>Endopterygota</taxon>
        <taxon>Coleoptera</taxon>
        <taxon>Polyphaga</taxon>
        <taxon>Scarabaeiformia</taxon>
        <taxon>Scarabaeidae</taxon>
        <taxon>Rutelinae</taxon>
        <taxon>Popillia</taxon>
    </lineage>
</organism>
<gene>
    <name evidence="3" type="ORF">QE152_g32578</name>
</gene>
<name>A0AAW1IZ35_POPJA</name>
<keyword evidence="4" id="KW-1185">Reference proteome</keyword>
<evidence type="ECO:0000313" key="3">
    <source>
        <dbReference type="EMBL" id="KAK9695431.1"/>
    </source>
</evidence>
<feature type="chain" id="PRO_5043855926" evidence="2">
    <location>
        <begin position="22"/>
        <end position="106"/>
    </location>
</feature>
<evidence type="ECO:0000256" key="1">
    <source>
        <dbReference type="SAM" id="MobiDB-lite"/>
    </source>
</evidence>
<dbReference type="Proteomes" id="UP001458880">
    <property type="component" value="Unassembled WGS sequence"/>
</dbReference>
<evidence type="ECO:0000256" key="2">
    <source>
        <dbReference type="SAM" id="SignalP"/>
    </source>
</evidence>
<accession>A0AAW1IZ35</accession>
<protein>
    <submittedName>
        <fullName evidence="3">Uncharacterized protein</fullName>
    </submittedName>
</protein>
<reference evidence="3 4" key="1">
    <citation type="journal article" date="2024" name="BMC Genomics">
        <title>De novo assembly and annotation of Popillia japonica's genome with initial clues to its potential as an invasive pest.</title>
        <authorList>
            <person name="Cucini C."/>
            <person name="Boschi S."/>
            <person name="Funari R."/>
            <person name="Cardaioli E."/>
            <person name="Iannotti N."/>
            <person name="Marturano G."/>
            <person name="Paoli F."/>
            <person name="Bruttini M."/>
            <person name="Carapelli A."/>
            <person name="Frati F."/>
            <person name="Nardi F."/>
        </authorList>
    </citation>
    <scope>NUCLEOTIDE SEQUENCE [LARGE SCALE GENOMIC DNA]</scope>
    <source>
        <strain evidence="3">DMR45628</strain>
    </source>
</reference>
<proteinExistence type="predicted"/>
<feature type="region of interest" description="Disordered" evidence="1">
    <location>
        <begin position="26"/>
        <end position="63"/>
    </location>
</feature>
<dbReference type="EMBL" id="JASPKY010000481">
    <property type="protein sequence ID" value="KAK9695431.1"/>
    <property type="molecule type" value="Genomic_DNA"/>
</dbReference>
<dbReference type="AlphaFoldDB" id="A0AAW1IZ35"/>
<comment type="caution">
    <text evidence="3">The sequence shown here is derived from an EMBL/GenBank/DDBJ whole genome shotgun (WGS) entry which is preliminary data.</text>
</comment>
<evidence type="ECO:0000313" key="4">
    <source>
        <dbReference type="Proteomes" id="UP001458880"/>
    </source>
</evidence>
<feature type="signal peptide" evidence="2">
    <location>
        <begin position="1"/>
        <end position="21"/>
    </location>
</feature>
<sequence>MYGTGAIFLLLMLLVTDKLTCDEISAANTGSGGLLQGDPAPGRSPGPPSEKIQQSVHHRAADENPTILLTSTEQEDNCSLEGNVQASPVDRNNVSVEVSHHLFNTE</sequence>
<keyword evidence="2" id="KW-0732">Signal</keyword>